<dbReference type="GeneID" id="73332803"/>
<dbReference type="EMBL" id="BQXU01000055">
    <property type="protein sequence ID" value="GKT51820.1"/>
    <property type="molecule type" value="Genomic_DNA"/>
</dbReference>
<reference evidence="2 3" key="1">
    <citation type="submission" date="2022-03" db="EMBL/GenBank/DDBJ databases">
        <title>Genome data of Colletotrichum spp.</title>
        <authorList>
            <person name="Utami Y.D."/>
            <person name="Hiruma K."/>
        </authorList>
    </citation>
    <scope>NUCLEOTIDE SEQUENCE [LARGE SCALE GENOMIC DNA]</scope>
    <source>
        <strain evidence="2 3">MAFF 239500</strain>
    </source>
</reference>
<dbReference type="RefSeq" id="XP_049134170.1">
    <property type="nucleotide sequence ID" value="XM_049278213.1"/>
</dbReference>
<name>A0AA37PGV8_9PEZI</name>
<keyword evidence="3" id="KW-1185">Reference proteome</keyword>
<evidence type="ECO:0000256" key="1">
    <source>
        <dbReference type="SAM" id="MobiDB-lite"/>
    </source>
</evidence>
<evidence type="ECO:0000313" key="3">
    <source>
        <dbReference type="Proteomes" id="UP001055115"/>
    </source>
</evidence>
<sequence length="375" mass="41125">MAAERMAAMLLGDENGLAAAGIFPYIKGMPVVVNENKYIGLKVVNGAEYTATGVVHPPGLEEIVANEKVSIFLGPPSGILLQNNETRGLTFPHFPPDTVLLPSVNVRVPDKHARTLCSELARPKFKLGLVRRGLPCTPGFALTDYKTQGRTLGKTLLGLYGRGMGRSGKDVERCDTVSLYVQLSRVRRFDDIDLIQPLNVEHFLEARMPEELVRGIGRLERLAEATLAFFDERHGGNSVAPHERAAEEVDNAREQGIQDGVPRCENGEDRASERSASARLGRRLRQLLLLPPYVVRAREREQQSNLGHFLAQNPMFLGQVGDAGEEELRLLGNLFIRGTQLSSSHPAKGGGTGDDGRFPKDADLRLPPLVSRETV</sequence>
<feature type="compositionally biased region" description="Basic and acidic residues" evidence="1">
    <location>
        <begin position="354"/>
        <end position="364"/>
    </location>
</feature>
<proteinExistence type="predicted"/>
<gene>
    <name evidence="2" type="ORF">ColSpa_12001</name>
</gene>
<feature type="region of interest" description="Disordered" evidence="1">
    <location>
        <begin position="340"/>
        <end position="375"/>
    </location>
</feature>
<comment type="caution">
    <text evidence="2">The sequence shown here is derived from an EMBL/GenBank/DDBJ whole genome shotgun (WGS) entry which is preliminary data.</text>
</comment>
<organism evidence="2 3">
    <name type="scientific">Colletotrichum spaethianum</name>
    <dbReference type="NCBI Taxonomy" id="700344"/>
    <lineage>
        <taxon>Eukaryota</taxon>
        <taxon>Fungi</taxon>
        <taxon>Dikarya</taxon>
        <taxon>Ascomycota</taxon>
        <taxon>Pezizomycotina</taxon>
        <taxon>Sordariomycetes</taxon>
        <taxon>Hypocreomycetidae</taxon>
        <taxon>Glomerellales</taxon>
        <taxon>Glomerellaceae</taxon>
        <taxon>Colletotrichum</taxon>
        <taxon>Colletotrichum spaethianum species complex</taxon>
    </lineage>
</organism>
<dbReference type="AlphaFoldDB" id="A0AA37PGV8"/>
<dbReference type="Proteomes" id="UP001055115">
    <property type="component" value="Unassembled WGS sequence"/>
</dbReference>
<accession>A0AA37PGV8</accession>
<protein>
    <submittedName>
        <fullName evidence="2">Uncharacterized protein</fullName>
    </submittedName>
</protein>
<evidence type="ECO:0000313" key="2">
    <source>
        <dbReference type="EMBL" id="GKT51820.1"/>
    </source>
</evidence>